<evidence type="ECO:0000313" key="3">
    <source>
        <dbReference type="Proteomes" id="UP001296943"/>
    </source>
</evidence>
<protein>
    <submittedName>
        <fullName evidence="2">Uncharacterized protein</fullName>
    </submittedName>
</protein>
<dbReference type="Proteomes" id="UP001296943">
    <property type="component" value="Unassembled WGS sequence"/>
</dbReference>
<keyword evidence="1" id="KW-0812">Transmembrane</keyword>
<organism evidence="2 3">
    <name type="scientific">Aquibacillus albus</name>
    <dbReference type="NCBI Taxonomy" id="1168171"/>
    <lineage>
        <taxon>Bacteria</taxon>
        <taxon>Bacillati</taxon>
        <taxon>Bacillota</taxon>
        <taxon>Bacilli</taxon>
        <taxon>Bacillales</taxon>
        <taxon>Bacillaceae</taxon>
        <taxon>Aquibacillus</taxon>
    </lineage>
</organism>
<keyword evidence="3" id="KW-1185">Reference proteome</keyword>
<comment type="caution">
    <text evidence="2">The sequence shown here is derived from an EMBL/GenBank/DDBJ whole genome shotgun (WGS) entry which is preliminary data.</text>
</comment>
<dbReference type="RefSeq" id="WP_204499402.1">
    <property type="nucleotide sequence ID" value="NZ_JAFBDR010000010.1"/>
</dbReference>
<sequence>MRCNSCHFCHKQIERRDQLIVGKRFFRIRPFHYICYNKMEQETKTPWGFWAPVNGLAGNIRAVAMIGLAIWFLASDTLEDVGDIIAILALYQVFLRLLSYFLYERNIPV</sequence>
<gene>
    <name evidence="2" type="ORF">JOC48_002120</name>
</gene>
<evidence type="ECO:0000256" key="1">
    <source>
        <dbReference type="SAM" id="Phobius"/>
    </source>
</evidence>
<feature type="transmembrane region" description="Helical" evidence="1">
    <location>
        <begin position="47"/>
        <end position="72"/>
    </location>
</feature>
<keyword evidence="1" id="KW-0472">Membrane</keyword>
<evidence type="ECO:0000313" key="2">
    <source>
        <dbReference type="EMBL" id="MBM7571621.1"/>
    </source>
</evidence>
<dbReference type="EMBL" id="JAFBDR010000010">
    <property type="protein sequence ID" value="MBM7571621.1"/>
    <property type="molecule type" value="Genomic_DNA"/>
</dbReference>
<accession>A0ABS2N0L0</accession>
<name>A0ABS2N0L0_9BACI</name>
<keyword evidence="1" id="KW-1133">Transmembrane helix</keyword>
<feature type="transmembrane region" description="Helical" evidence="1">
    <location>
        <begin position="84"/>
        <end position="103"/>
    </location>
</feature>
<proteinExistence type="predicted"/>
<reference evidence="2 3" key="1">
    <citation type="submission" date="2021-01" db="EMBL/GenBank/DDBJ databases">
        <title>Genomic Encyclopedia of Type Strains, Phase IV (KMG-IV): sequencing the most valuable type-strain genomes for metagenomic binning, comparative biology and taxonomic classification.</title>
        <authorList>
            <person name="Goeker M."/>
        </authorList>
    </citation>
    <scope>NUCLEOTIDE SEQUENCE [LARGE SCALE GENOMIC DNA]</scope>
    <source>
        <strain evidence="2 3">DSM 23711</strain>
    </source>
</reference>